<dbReference type="EMBL" id="PVTF01000005">
    <property type="protein sequence ID" value="PRY41459.1"/>
    <property type="molecule type" value="Genomic_DNA"/>
</dbReference>
<dbReference type="RefSeq" id="WP_146174800.1">
    <property type="nucleotide sequence ID" value="NZ_PVTF01000005.1"/>
</dbReference>
<dbReference type="Proteomes" id="UP000239494">
    <property type="component" value="Unassembled WGS sequence"/>
</dbReference>
<proteinExistence type="predicted"/>
<keyword evidence="1" id="KW-0732">Signal</keyword>
<comment type="caution">
    <text evidence="3">The sequence shown here is derived from an EMBL/GenBank/DDBJ whole genome shotgun (WGS) entry which is preliminary data.</text>
</comment>
<evidence type="ECO:0000313" key="3">
    <source>
        <dbReference type="EMBL" id="PRY41459.1"/>
    </source>
</evidence>
<evidence type="ECO:0000313" key="4">
    <source>
        <dbReference type="Proteomes" id="UP000239494"/>
    </source>
</evidence>
<dbReference type="Gene3D" id="3.90.1720.10">
    <property type="entry name" value="endopeptidase domain like (from Nostoc punctiforme)"/>
    <property type="match status" value="1"/>
</dbReference>
<reference evidence="3 4" key="1">
    <citation type="submission" date="2018-03" db="EMBL/GenBank/DDBJ databases">
        <title>Genomic Encyclopedia of Archaeal and Bacterial Type Strains, Phase II (KMG-II): from individual species to whole genera.</title>
        <authorList>
            <person name="Goeker M."/>
        </authorList>
    </citation>
    <scope>NUCLEOTIDE SEQUENCE [LARGE SCALE GENOMIC DNA]</scope>
    <source>
        <strain evidence="3 4">DSM 44720</strain>
    </source>
</reference>
<dbReference type="SUPFAM" id="SSF89372">
    <property type="entry name" value="Fucose-specific lectin"/>
    <property type="match status" value="1"/>
</dbReference>
<feature type="domain" description="PLL-like beta propeller" evidence="2">
    <location>
        <begin position="199"/>
        <end position="476"/>
    </location>
</feature>
<organism evidence="3 4">
    <name type="scientific">Umezawaea tangerina</name>
    <dbReference type="NCBI Taxonomy" id="84725"/>
    <lineage>
        <taxon>Bacteria</taxon>
        <taxon>Bacillati</taxon>
        <taxon>Actinomycetota</taxon>
        <taxon>Actinomycetes</taxon>
        <taxon>Pseudonocardiales</taxon>
        <taxon>Pseudonocardiaceae</taxon>
        <taxon>Umezawaea</taxon>
    </lineage>
</organism>
<accession>A0A2T0T707</accession>
<dbReference type="InterPro" id="IPR058502">
    <property type="entry name" value="PLL-like_beta-prop"/>
</dbReference>
<dbReference type="Pfam" id="PF26607">
    <property type="entry name" value="DUF8189"/>
    <property type="match status" value="1"/>
</dbReference>
<dbReference type="Gene3D" id="2.120.10.70">
    <property type="entry name" value="Fucose-specific lectin"/>
    <property type="match status" value="1"/>
</dbReference>
<gene>
    <name evidence="3" type="ORF">CLV43_105217</name>
</gene>
<keyword evidence="4" id="KW-1185">Reference proteome</keyword>
<name>A0A2T0T707_9PSEU</name>
<sequence length="501" mass="53092">MLHKTGSTLRAILLAAAVAGSALLTAGPSAAAQDDFSTMLACEQYANHRTTTRDEMLTRSQSWISARVPYSQGTCYRNAYGQYRTDCSGYVSMIWGARHSYTTSDIDYISHEIPRADLRPGDALNDPGSHVALFLRWADAAKTQPVVREQAGPNGSPTTERTWSAATASAYTPIRYDHVADAATPPPADTADPMYHQIRNANGTWTGFRPLAGYETDLPGDAKDVGIATMADGTAQAVIIGADDVVYHQIRAADGTWSGFRPLAGNGTTAPAKAKRVAVTGMADGRAQLVIIGWDDRIYHQVRDVDGTWSGFQPVNGMNTTTPAAGKDVAIDALPDGSAHLVITGADDVVYHRVRTDAGWTEFRPVAGYQTTAPAKGKRVAVTGMADGRAQLVIIGWDDRIYHQVRNVDGTWTGFQPVNGMNTTTPAAGKDVAIDAHPDGTAQLLVIGADGGVYHRVRTDTGWTEFTPVAGMGTTAGAKGSQVAISAQDDGTAQIMIVGGA</sequence>
<dbReference type="OrthoDB" id="9815928at2"/>
<evidence type="ECO:0000259" key="2">
    <source>
        <dbReference type="Pfam" id="PF26607"/>
    </source>
</evidence>
<protein>
    <recommendedName>
        <fullName evidence="2">PLL-like beta propeller domain-containing protein</fullName>
    </recommendedName>
</protein>
<feature type="signal peptide" evidence="1">
    <location>
        <begin position="1"/>
        <end position="31"/>
    </location>
</feature>
<evidence type="ECO:0000256" key="1">
    <source>
        <dbReference type="SAM" id="SignalP"/>
    </source>
</evidence>
<dbReference type="AlphaFoldDB" id="A0A2T0T707"/>
<feature type="chain" id="PRO_5015554045" description="PLL-like beta propeller domain-containing protein" evidence="1">
    <location>
        <begin position="32"/>
        <end position="501"/>
    </location>
</feature>